<feature type="region of interest" description="Disordered" evidence="1">
    <location>
        <begin position="84"/>
        <end position="104"/>
    </location>
</feature>
<dbReference type="EMBL" id="JAGPYM010000003">
    <property type="protein sequence ID" value="KAH6896895.1"/>
    <property type="molecule type" value="Genomic_DNA"/>
</dbReference>
<keyword evidence="3" id="KW-1185">Reference proteome</keyword>
<dbReference type="Proteomes" id="UP000777438">
    <property type="component" value="Unassembled WGS sequence"/>
</dbReference>
<gene>
    <name evidence="2" type="ORF">B0T10DRAFT_475363</name>
</gene>
<name>A0A9P8WE33_9HYPO</name>
<evidence type="ECO:0000313" key="3">
    <source>
        <dbReference type="Proteomes" id="UP000777438"/>
    </source>
</evidence>
<accession>A0A9P8WE33</accession>
<sequence length="149" mass="16316">MHSSALLPGCSCLAHTLSESNNAPKNDSRRHRRLQKIRYATPMAMPVFGSTCGARGNEDYLVMTPMMTVGYEDCCICAASGEWAKADSGDEENSYAGESRDRPDDDVRLSCNAEVIFRVRSVIEHQTCAPTPCGLGAMRHRLQAISGFQ</sequence>
<protein>
    <submittedName>
        <fullName evidence="2">Uncharacterized protein</fullName>
    </submittedName>
</protein>
<evidence type="ECO:0000256" key="1">
    <source>
        <dbReference type="SAM" id="MobiDB-lite"/>
    </source>
</evidence>
<dbReference type="AlphaFoldDB" id="A0A9P8WE33"/>
<organism evidence="2 3">
    <name type="scientific">Thelonectria olida</name>
    <dbReference type="NCBI Taxonomy" id="1576542"/>
    <lineage>
        <taxon>Eukaryota</taxon>
        <taxon>Fungi</taxon>
        <taxon>Dikarya</taxon>
        <taxon>Ascomycota</taxon>
        <taxon>Pezizomycotina</taxon>
        <taxon>Sordariomycetes</taxon>
        <taxon>Hypocreomycetidae</taxon>
        <taxon>Hypocreales</taxon>
        <taxon>Nectriaceae</taxon>
        <taxon>Thelonectria</taxon>
    </lineage>
</organism>
<proteinExistence type="predicted"/>
<evidence type="ECO:0000313" key="2">
    <source>
        <dbReference type="EMBL" id="KAH6896895.1"/>
    </source>
</evidence>
<reference evidence="2 3" key="1">
    <citation type="journal article" date="2021" name="Nat. Commun.">
        <title>Genetic determinants of endophytism in the Arabidopsis root mycobiome.</title>
        <authorList>
            <person name="Mesny F."/>
            <person name="Miyauchi S."/>
            <person name="Thiergart T."/>
            <person name="Pickel B."/>
            <person name="Atanasova L."/>
            <person name="Karlsson M."/>
            <person name="Huettel B."/>
            <person name="Barry K.W."/>
            <person name="Haridas S."/>
            <person name="Chen C."/>
            <person name="Bauer D."/>
            <person name="Andreopoulos W."/>
            <person name="Pangilinan J."/>
            <person name="LaButti K."/>
            <person name="Riley R."/>
            <person name="Lipzen A."/>
            <person name="Clum A."/>
            <person name="Drula E."/>
            <person name="Henrissat B."/>
            <person name="Kohler A."/>
            <person name="Grigoriev I.V."/>
            <person name="Martin F.M."/>
            <person name="Hacquard S."/>
        </authorList>
    </citation>
    <scope>NUCLEOTIDE SEQUENCE [LARGE SCALE GENOMIC DNA]</scope>
    <source>
        <strain evidence="2 3">MPI-CAGE-CH-0241</strain>
    </source>
</reference>
<comment type="caution">
    <text evidence="2">The sequence shown here is derived from an EMBL/GenBank/DDBJ whole genome shotgun (WGS) entry which is preliminary data.</text>
</comment>